<sequence>MSVNSLGEGQEFRMSARGMFQVQAHSLGSREPVRLELRGDADANRVDDSTLKVIGAGSSSQVVLRPVAGGDFGPGRSAQVIVTRGRPGTDSAQSIEFPRVTLDGRSEVVVGLIRAEGDDLLLRAEGLVAEGRLDGPAATVRAAVRSALDAASVHPAEGMAIRVHVDRSASMSAPSVLARLAPAVDVIVGAASVIPGTPRVTVVADGETRVLDSVADLAGEVRQLVQSGAARIGGGETVSDGMDDLTFVISDAVPAAVADGDSNAVSLLLRGASRHGSSTVVAVDDRLIDALESGRSDAIRSSVESVVMAMRRINDGSRGAAAPAAPAASEPPQAPARDADPFGGTPTFADSSPFGQAPAFGESQSFGEAPRFGSPEGFGSDSSWGNPPTFGDAPASAPASDGTAESAPATDDIVDADAPTTHFAAPTGTTPTGTTPTGTTPTGNRPSGTGWTGTWAAQSPSTEAESADTGRDTPGRHARDAEAEDDGRRQAPVWPTSPTTPTQRPGNDIRPPMFGAPADDRSDEDDRR</sequence>
<protein>
    <submittedName>
        <fullName evidence="2">Uncharacterized protein</fullName>
    </submittedName>
</protein>
<feature type="compositionally biased region" description="Low complexity" evidence="1">
    <location>
        <begin position="418"/>
        <end position="449"/>
    </location>
</feature>
<feature type="compositionally biased region" description="Polar residues" evidence="1">
    <location>
        <begin position="455"/>
        <end position="464"/>
    </location>
</feature>
<feature type="region of interest" description="Disordered" evidence="1">
    <location>
        <begin position="317"/>
        <end position="528"/>
    </location>
</feature>
<feature type="compositionally biased region" description="Basic and acidic residues" evidence="1">
    <location>
        <begin position="468"/>
        <end position="489"/>
    </location>
</feature>
<organism evidence="2 3">
    <name type="scientific">Corynebacterium freneyi</name>
    <dbReference type="NCBI Taxonomy" id="134034"/>
    <lineage>
        <taxon>Bacteria</taxon>
        <taxon>Bacillati</taxon>
        <taxon>Actinomycetota</taxon>
        <taxon>Actinomycetes</taxon>
        <taxon>Mycobacteriales</taxon>
        <taxon>Corynebacteriaceae</taxon>
        <taxon>Corynebacterium</taxon>
    </lineage>
</organism>
<gene>
    <name evidence="2" type="ORF">JOF33_002297</name>
</gene>
<dbReference type="Proteomes" id="UP001519305">
    <property type="component" value="Unassembled WGS sequence"/>
</dbReference>
<dbReference type="EMBL" id="JAGINY010000001">
    <property type="protein sequence ID" value="MBP2333598.1"/>
    <property type="molecule type" value="Genomic_DNA"/>
</dbReference>
<proteinExistence type="predicted"/>
<name>A0ABS4UAQ7_9CORY</name>
<keyword evidence="3" id="KW-1185">Reference proteome</keyword>
<comment type="caution">
    <text evidence="2">The sequence shown here is derived from an EMBL/GenBank/DDBJ whole genome shotgun (WGS) entry which is preliminary data.</text>
</comment>
<dbReference type="RefSeq" id="WP_209654243.1">
    <property type="nucleotide sequence ID" value="NZ_CP047357.1"/>
</dbReference>
<feature type="compositionally biased region" description="Polar residues" evidence="1">
    <location>
        <begin position="496"/>
        <end position="505"/>
    </location>
</feature>
<evidence type="ECO:0000313" key="2">
    <source>
        <dbReference type="EMBL" id="MBP2333598.1"/>
    </source>
</evidence>
<feature type="compositionally biased region" description="Basic and acidic residues" evidence="1">
    <location>
        <begin position="518"/>
        <end position="528"/>
    </location>
</feature>
<evidence type="ECO:0000256" key="1">
    <source>
        <dbReference type="SAM" id="MobiDB-lite"/>
    </source>
</evidence>
<accession>A0ABS4UAQ7</accession>
<evidence type="ECO:0000313" key="3">
    <source>
        <dbReference type="Proteomes" id="UP001519305"/>
    </source>
</evidence>
<feature type="compositionally biased region" description="Low complexity" evidence="1">
    <location>
        <begin position="320"/>
        <end position="331"/>
    </location>
</feature>
<reference evidence="2 3" key="1">
    <citation type="submission" date="2021-03" db="EMBL/GenBank/DDBJ databases">
        <title>Sequencing the genomes of 1000 actinobacteria strains.</title>
        <authorList>
            <person name="Klenk H.-P."/>
        </authorList>
    </citation>
    <scope>NUCLEOTIDE SEQUENCE [LARGE SCALE GENOMIC DNA]</scope>
    <source>
        <strain evidence="2 3">DSM 44506</strain>
    </source>
</reference>